<protein>
    <submittedName>
        <fullName evidence="3">Holin family protein</fullName>
    </submittedName>
</protein>
<sequence length="166" mass="19366">MIIDILNKNYENLIMQLWLVVSVWVVVLVAMIVDLIYGVRKAKALGEARTSEGYRRTINKFVFYYSMMSFALMFDFLDVITPVILPHPLPLIPLFSILGAVALVLTEVKSVYEKAEDKLRRKTDRSVEELIRIFKNREDLMGNVLEILREEKQKQDDQKTNENELQ</sequence>
<accession>I4A081</accession>
<dbReference type="Proteomes" id="UP000006051">
    <property type="component" value="Chromosome"/>
</dbReference>
<dbReference type="eggNOG" id="ENOG5032R2R">
    <property type="taxonomic scope" value="Bacteria"/>
</dbReference>
<keyword evidence="1" id="KW-0175">Coiled coil</keyword>
<feature type="coiled-coil region" evidence="1">
    <location>
        <begin position="105"/>
        <end position="165"/>
    </location>
</feature>
<feature type="transmembrane region" description="Helical" evidence="2">
    <location>
        <begin position="61"/>
        <end position="85"/>
    </location>
</feature>
<feature type="transmembrane region" description="Helical" evidence="2">
    <location>
        <begin position="17"/>
        <end position="40"/>
    </location>
</feature>
<organism evidence="3 4">
    <name type="scientific">Ornithobacterium rhinotracheale (strain ATCC 51463 / DSM 15997 / CCUG 23171 / CIP 104009 / LMG 9086)</name>
    <dbReference type="NCBI Taxonomy" id="867902"/>
    <lineage>
        <taxon>Bacteria</taxon>
        <taxon>Pseudomonadati</taxon>
        <taxon>Bacteroidota</taxon>
        <taxon>Flavobacteriia</taxon>
        <taxon>Flavobacteriales</taxon>
        <taxon>Weeksellaceae</taxon>
        <taxon>Ornithobacterium</taxon>
    </lineage>
</organism>
<proteinExistence type="predicted"/>
<keyword evidence="2" id="KW-1133">Transmembrane helix</keyword>
<keyword evidence="4" id="KW-1185">Reference proteome</keyword>
<keyword evidence="2" id="KW-0472">Membrane</keyword>
<keyword evidence="2" id="KW-0812">Transmembrane</keyword>
<feature type="transmembrane region" description="Helical" evidence="2">
    <location>
        <begin position="91"/>
        <end position="112"/>
    </location>
</feature>
<gene>
    <name evidence="3" type="ordered locus">Ornrh_1180</name>
</gene>
<evidence type="ECO:0000256" key="1">
    <source>
        <dbReference type="SAM" id="Coils"/>
    </source>
</evidence>
<dbReference type="STRING" id="867902.Ornrh_1180"/>
<dbReference type="AlphaFoldDB" id="I4A081"/>
<dbReference type="EMBL" id="CP003283">
    <property type="protein sequence ID" value="AFL97365.1"/>
    <property type="molecule type" value="Genomic_DNA"/>
</dbReference>
<dbReference type="PATRIC" id="fig|867902.3.peg.1159"/>
<evidence type="ECO:0000313" key="4">
    <source>
        <dbReference type="Proteomes" id="UP000006051"/>
    </source>
</evidence>
<dbReference type="GO" id="GO:0016020">
    <property type="term" value="C:membrane"/>
    <property type="evidence" value="ECO:0007669"/>
    <property type="project" value="UniProtKB-SubCell"/>
</dbReference>
<dbReference type="HOGENOM" id="CLU_140840_0_0_10"/>
<evidence type="ECO:0000256" key="2">
    <source>
        <dbReference type="SAM" id="Phobius"/>
    </source>
</evidence>
<dbReference type="KEGG" id="orh:Ornrh_1180"/>
<evidence type="ECO:0000313" key="3">
    <source>
        <dbReference type="EMBL" id="AFL97365.1"/>
    </source>
</evidence>
<reference evidence="3 4" key="1">
    <citation type="submission" date="2012-06" db="EMBL/GenBank/DDBJ databases">
        <title>The complete genome of Ornithobacterium rhinotracheale DSM 15997.</title>
        <authorList>
            <consortium name="US DOE Joint Genome Institute (JGI-PGF)"/>
            <person name="Lucas S."/>
            <person name="Copeland A."/>
            <person name="Lapidus A."/>
            <person name="Goodwin L."/>
            <person name="Pitluck S."/>
            <person name="Peters L."/>
            <person name="Mikhailova N."/>
            <person name="Teshima H."/>
            <person name="Kyrpides N."/>
            <person name="Mavromatis K."/>
            <person name="Pagani I."/>
            <person name="Ivanova N."/>
            <person name="Ovchinnikova G."/>
            <person name="Zeytun A."/>
            <person name="Detter J.C."/>
            <person name="Han C."/>
            <person name="Land M."/>
            <person name="Hauser L."/>
            <person name="Markowitz V."/>
            <person name="Cheng J.-F."/>
            <person name="Hugenholtz P."/>
            <person name="Woyke T."/>
            <person name="Wu D."/>
            <person name="Lang E."/>
            <person name="Kopitz M."/>
            <person name="Brambilla E."/>
            <person name="Klenk H.-P."/>
            <person name="Eisen J.A."/>
        </authorList>
    </citation>
    <scope>NUCLEOTIDE SEQUENCE [LARGE SCALE GENOMIC DNA]</scope>
    <source>
        <strain evidence="4">ATCC 51463 / DSM 15997 / CCUG 23171 / LMG 9086</strain>
    </source>
</reference>
<name>I4A081_ORNRL</name>